<feature type="transmembrane region" description="Helical" evidence="3">
    <location>
        <begin position="152"/>
        <end position="181"/>
    </location>
</feature>
<evidence type="ECO:0000313" key="5">
    <source>
        <dbReference type="Proteomes" id="UP000294746"/>
    </source>
</evidence>
<evidence type="ECO:0000256" key="3">
    <source>
        <dbReference type="SAM" id="Phobius"/>
    </source>
</evidence>
<keyword evidence="3" id="KW-0812">Transmembrane</keyword>
<dbReference type="RefSeq" id="WP_131849515.1">
    <property type="nucleotide sequence ID" value="NZ_SLXV01000037.1"/>
</dbReference>
<keyword evidence="2 3" id="KW-0472">Membrane</keyword>
<feature type="transmembrane region" description="Helical" evidence="3">
    <location>
        <begin position="12"/>
        <end position="28"/>
    </location>
</feature>
<dbReference type="AlphaFoldDB" id="A0A4R2RLM5"/>
<organism evidence="4 5">
    <name type="scientific">Baia soyae</name>
    <dbReference type="NCBI Taxonomy" id="1544746"/>
    <lineage>
        <taxon>Bacteria</taxon>
        <taxon>Bacillati</taxon>
        <taxon>Bacillota</taxon>
        <taxon>Bacilli</taxon>
        <taxon>Bacillales</taxon>
        <taxon>Thermoactinomycetaceae</taxon>
        <taxon>Baia</taxon>
    </lineage>
</organism>
<gene>
    <name evidence="4" type="ORF">EDD57_13724</name>
</gene>
<sequence>MAYKFFLTIREMTLCAMFVALMTIGGQIKLDFTGVPFTLQTLIVMLAGSLLGKRLGTISMFVFIALVAVGAPLLAGFKGGIGTLFGPTGGYIWCFPLATYLIGLFIEKLRRDQKPKYWHVLGAYLLGGVVVVHLVGFVWFCSYMNVPYGKNLVLGLLVFIPGDVIKAVVGTVISLGVYNAIPGLIQGNGKQSNKAIG</sequence>
<dbReference type="PIRSF" id="PIRSF016661">
    <property type="entry name" value="BioY"/>
    <property type="match status" value="1"/>
</dbReference>
<reference evidence="4 5" key="1">
    <citation type="submission" date="2019-03" db="EMBL/GenBank/DDBJ databases">
        <title>Genomic Encyclopedia of Type Strains, Phase IV (KMG-IV): sequencing the most valuable type-strain genomes for metagenomic binning, comparative biology and taxonomic classification.</title>
        <authorList>
            <person name="Goeker M."/>
        </authorList>
    </citation>
    <scope>NUCLEOTIDE SEQUENCE [LARGE SCALE GENOMIC DNA]</scope>
    <source>
        <strain evidence="4 5">DSM 46831</strain>
    </source>
</reference>
<comment type="caution">
    <text evidence="4">The sequence shown here is derived from an EMBL/GenBank/DDBJ whole genome shotgun (WGS) entry which is preliminary data.</text>
</comment>
<accession>A0A4R2RLM5</accession>
<dbReference type="PANTHER" id="PTHR34295:SF1">
    <property type="entry name" value="BIOTIN TRANSPORTER BIOY"/>
    <property type="match status" value="1"/>
</dbReference>
<dbReference type="Gene3D" id="1.10.1760.20">
    <property type="match status" value="1"/>
</dbReference>
<feature type="transmembrane region" description="Helical" evidence="3">
    <location>
        <begin position="118"/>
        <end position="140"/>
    </location>
</feature>
<name>A0A4R2RLM5_9BACL</name>
<keyword evidence="3" id="KW-1133">Transmembrane helix</keyword>
<evidence type="ECO:0000313" key="4">
    <source>
        <dbReference type="EMBL" id="TCP64842.1"/>
    </source>
</evidence>
<keyword evidence="2" id="KW-0813">Transport</keyword>
<dbReference type="PANTHER" id="PTHR34295">
    <property type="entry name" value="BIOTIN TRANSPORTER BIOY"/>
    <property type="match status" value="1"/>
</dbReference>
<keyword evidence="2" id="KW-1003">Cell membrane</keyword>
<proteinExistence type="inferred from homology"/>
<feature type="transmembrane region" description="Helical" evidence="3">
    <location>
        <begin position="89"/>
        <end position="106"/>
    </location>
</feature>
<dbReference type="InterPro" id="IPR003784">
    <property type="entry name" value="BioY"/>
</dbReference>
<dbReference type="GO" id="GO:0015225">
    <property type="term" value="F:biotin transmembrane transporter activity"/>
    <property type="evidence" value="ECO:0007669"/>
    <property type="project" value="UniProtKB-UniRule"/>
</dbReference>
<evidence type="ECO:0000256" key="1">
    <source>
        <dbReference type="ARBA" id="ARBA00010692"/>
    </source>
</evidence>
<dbReference type="GO" id="GO:0005886">
    <property type="term" value="C:plasma membrane"/>
    <property type="evidence" value="ECO:0007669"/>
    <property type="project" value="UniProtKB-SubCell"/>
</dbReference>
<keyword evidence="5" id="KW-1185">Reference proteome</keyword>
<dbReference type="EMBL" id="SLXV01000037">
    <property type="protein sequence ID" value="TCP64842.1"/>
    <property type="molecule type" value="Genomic_DNA"/>
</dbReference>
<feature type="transmembrane region" description="Helical" evidence="3">
    <location>
        <begin position="58"/>
        <end position="77"/>
    </location>
</feature>
<protein>
    <recommendedName>
        <fullName evidence="2">Biotin transporter</fullName>
    </recommendedName>
</protein>
<dbReference type="Proteomes" id="UP000294746">
    <property type="component" value="Unassembled WGS sequence"/>
</dbReference>
<dbReference type="OrthoDB" id="9803495at2"/>
<evidence type="ECO:0000256" key="2">
    <source>
        <dbReference type="PIRNR" id="PIRNR016661"/>
    </source>
</evidence>
<dbReference type="Pfam" id="PF02632">
    <property type="entry name" value="BioY"/>
    <property type="match status" value="1"/>
</dbReference>
<comment type="subcellular location">
    <subcellularLocation>
        <location evidence="2">Cell membrane</location>
        <topology evidence="2">Multi-pass membrane protein</topology>
    </subcellularLocation>
</comment>
<comment type="similarity">
    <text evidence="1 2">Belongs to the BioY family.</text>
</comment>